<dbReference type="RefSeq" id="WP_094828197.1">
    <property type="nucleotide sequence ID" value="NZ_NEVL01000004.1"/>
</dbReference>
<proteinExistence type="predicted"/>
<comment type="caution">
    <text evidence="2">The sequence shown here is derived from an EMBL/GenBank/DDBJ whole genome shotgun (WGS) entry which is preliminary data.</text>
</comment>
<accession>A0A261S8C5</accession>
<dbReference type="Gene3D" id="3.40.50.10540">
    <property type="entry name" value="Crotonobetainyl-coa:carnitine coa-transferase, domain 1"/>
    <property type="match status" value="1"/>
</dbReference>
<keyword evidence="1" id="KW-0808">Transferase</keyword>
<dbReference type="Pfam" id="PF02515">
    <property type="entry name" value="CoA_transf_3"/>
    <property type="match status" value="1"/>
</dbReference>
<dbReference type="GO" id="GO:0008410">
    <property type="term" value="F:CoA-transferase activity"/>
    <property type="evidence" value="ECO:0007669"/>
    <property type="project" value="TreeGrafter"/>
</dbReference>
<dbReference type="InterPro" id="IPR023606">
    <property type="entry name" value="CoA-Trfase_III_dom_1_sf"/>
</dbReference>
<dbReference type="Proteomes" id="UP000217005">
    <property type="component" value="Unassembled WGS sequence"/>
</dbReference>
<evidence type="ECO:0000256" key="1">
    <source>
        <dbReference type="ARBA" id="ARBA00022679"/>
    </source>
</evidence>
<reference evidence="2 3" key="1">
    <citation type="submission" date="2017-05" db="EMBL/GenBank/DDBJ databases">
        <title>Complete and WGS of Bordetella genogroups.</title>
        <authorList>
            <person name="Spilker T."/>
            <person name="LiPuma J."/>
        </authorList>
    </citation>
    <scope>NUCLEOTIDE SEQUENCE [LARGE SCALE GENOMIC DNA]</scope>
    <source>
        <strain evidence="2 3">AU17610</strain>
    </source>
</reference>
<name>A0A261S8C5_9BORD</name>
<dbReference type="InterPro" id="IPR044855">
    <property type="entry name" value="CoA-Trfase_III_dom3_sf"/>
</dbReference>
<dbReference type="OrthoDB" id="5294844at2"/>
<dbReference type="InterPro" id="IPR003673">
    <property type="entry name" value="CoA-Trfase_fam_III"/>
</dbReference>
<dbReference type="AlphaFoldDB" id="A0A261S8C5"/>
<sequence length="372" mass="39383">MEASEGALAGVRVLDVSRVLGGPYAGQVLGDHGADVLKIEGPDGDDTRSWGPPYLGQTSAYFSGANRNKRSRMLNLGTESGRATLMEQVAQADVLIENFKLSTLSKWGWNLNSFVEVNPRLIHCRVSGFGSDGPYGGLPAYDTAVQALCGLMSVNGGADATRVGLPVVDMTTGLNAVIAVLLALQARHRTGRGQMVETTLYANAVSLLHPHASNYYATGKNPERTGNAHPNIYPYDSFQTANGTIYLAVGNDTQFVALCERLGIGTVALDPRFSANPSRSVNRQALREILEQALSPADGRELAQDLVKLGVPCAPICSVAEVLGHPHTSHMGLEVTLPGGYRGVASPIRLSDTPASYRLAPPELRAGSAHGL</sequence>
<organism evidence="2 3">
    <name type="scientific">Bordetella genomosp. 1</name>
    <dbReference type="NCBI Taxonomy" id="1395607"/>
    <lineage>
        <taxon>Bacteria</taxon>
        <taxon>Pseudomonadati</taxon>
        <taxon>Pseudomonadota</taxon>
        <taxon>Betaproteobacteria</taxon>
        <taxon>Burkholderiales</taxon>
        <taxon>Alcaligenaceae</taxon>
        <taxon>Bordetella</taxon>
    </lineage>
</organism>
<dbReference type="PANTHER" id="PTHR48207:SF3">
    <property type="entry name" value="SUCCINATE--HYDROXYMETHYLGLUTARATE COA-TRANSFERASE"/>
    <property type="match status" value="1"/>
</dbReference>
<dbReference type="PANTHER" id="PTHR48207">
    <property type="entry name" value="SUCCINATE--HYDROXYMETHYLGLUTARATE COA-TRANSFERASE"/>
    <property type="match status" value="1"/>
</dbReference>
<dbReference type="EMBL" id="NEVL01000004">
    <property type="protein sequence ID" value="OZI33202.1"/>
    <property type="molecule type" value="Genomic_DNA"/>
</dbReference>
<dbReference type="SUPFAM" id="SSF89796">
    <property type="entry name" value="CoA-transferase family III (CaiB/BaiF)"/>
    <property type="match status" value="1"/>
</dbReference>
<evidence type="ECO:0000313" key="3">
    <source>
        <dbReference type="Proteomes" id="UP000217005"/>
    </source>
</evidence>
<gene>
    <name evidence="2" type="ORF">CEG14_20390</name>
</gene>
<dbReference type="Gene3D" id="3.30.1540.10">
    <property type="entry name" value="formyl-coa transferase, domain 3"/>
    <property type="match status" value="1"/>
</dbReference>
<evidence type="ECO:0000313" key="2">
    <source>
        <dbReference type="EMBL" id="OZI33202.1"/>
    </source>
</evidence>
<dbReference type="InterPro" id="IPR050483">
    <property type="entry name" value="CoA-transferase_III_domain"/>
</dbReference>
<protein>
    <submittedName>
        <fullName evidence="2">Carnitine dehydratase</fullName>
    </submittedName>
</protein>